<evidence type="ECO:0000256" key="1">
    <source>
        <dbReference type="SAM" id="Phobius"/>
    </source>
</evidence>
<protein>
    <submittedName>
        <fullName evidence="2">Uncharacterized protein</fullName>
    </submittedName>
</protein>
<organism evidence="2 3">
    <name type="scientific">Hominiventricola filiformis</name>
    <dbReference type="NCBI Taxonomy" id="2885352"/>
    <lineage>
        <taxon>Bacteria</taxon>
        <taxon>Bacillati</taxon>
        <taxon>Bacillota</taxon>
        <taxon>Clostridia</taxon>
        <taxon>Lachnospirales</taxon>
        <taxon>Lachnospiraceae</taxon>
        <taxon>Hominiventricola</taxon>
    </lineage>
</organism>
<keyword evidence="3" id="KW-1185">Reference proteome</keyword>
<dbReference type="AlphaFoldDB" id="A0AAE3A623"/>
<feature type="transmembrane region" description="Helical" evidence="1">
    <location>
        <begin position="28"/>
        <end position="47"/>
    </location>
</feature>
<dbReference type="Proteomes" id="UP001198220">
    <property type="component" value="Unassembled WGS sequence"/>
</dbReference>
<accession>A0AAE3A623</accession>
<gene>
    <name evidence="2" type="ORF">LKD36_01845</name>
</gene>
<sequence>MSQEKVDRYKEQKRNRKAIQAKKKKEAFLTKLCAGLIAIALVAWLGYSVMYKYDQKQNSGDVTADITALNDYVSGLSTDGDAAE</sequence>
<keyword evidence="1" id="KW-0472">Membrane</keyword>
<dbReference type="RefSeq" id="WP_118768876.1">
    <property type="nucleotide sequence ID" value="NZ_JAJEPS010000001.1"/>
</dbReference>
<evidence type="ECO:0000313" key="3">
    <source>
        <dbReference type="Proteomes" id="UP001198220"/>
    </source>
</evidence>
<comment type="caution">
    <text evidence="2">The sequence shown here is derived from an EMBL/GenBank/DDBJ whole genome shotgun (WGS) entry which is preliminary data.</text>
</comment>
<dbReference type="EMBL" id="JAJEPS010000001">
    <property type="protein sequence ID" value="MCC2124918.1"/>
    <property type="molecule type" value="Genomic_DNA"/>
</dbReference>
<reference evidence="2 3" key="1">
    <citation type="submission" date="2021-10" db="EMBL/GenBank/DDBJ databases">
        <title>Anaerobic single-cell dispensing facilitates the cultivation of human gut bacteria.</title>
        <authorList>
            <person name="Afrizal A."/>
        </authorList>
    </citation>
    <scope>NUCLEOTIDE SEQUENCE [LARGE SCALE GENOMIC DNA]</scope>
    <source>
        <strain evidence="2 3">CLA-AA-H276</strain>
    </source>
</reference>
<evidence type="ECO:0000313" key="2">
    <source>
        <dbReference type="EMBL" id="MCC2124918.1"/>
    </source>
</evidence>
<name>A0AAE3A623_9FIRM</name>
<keyword evidence="1" id="KW-1133">Transmembrane helix</keyword>
<proteinExistence type="predicted"/>
<keyword evidence="1" id="KW-0812">Transmembrane</keyword>